<feature type="region of interest" description="Disordered" evidence="1">
    <location>
        <begin position="1"/>
        <end position="73"/>
    </location>
</feature>
<protein>
    <recommendedName>
        <fullName evidence="4">Ribosome biogenesis protein ALB1</fullName>
    </recommendedName>
</protein>
<gene>
    <name evidence="2" type="ORF">N656DRAFT_548784</name>
</gene>
<organism evidence="2 3">
    <name type="scientific">Canariomyces notabilis</name>
    <dbReference type="NCBI Taxonomy" id="2074819"/>
    <lineage>
        <taxon>Eukaryota</taxon>
        <taxon>Fungi</taxon>
        <taxon>Dikarya</taxon>
        <taxon>Ascomycota</taxon>
        <taxon>Pezizomycotina</taxon>
        <taxon>Sordariomycetes</taxon>
        <taxon>Sordariomycetidae</taxon>
        <taxon>Sordariales</taxon>
        <taxon>Chaetomiaceae</taxon>
        <taxon>Canariomyces</taxon>
    </lineage>
</organism>
<keyword evidence="3" id="KW-1185">Reference proteome</keyword>
<proteinExistence type="predicted"/>
<feature type="compositionally biased region" description="Polar residues" evidence="1">
    <location>
        <begin position="1"/>
        <end position="11"/>
    </location>
</feature>
<sequence length="131" mass="14336">MPSVKNPNAPSKNRLAARAAKQRKQRQKAAAAGQLKKVIAKGDMRRGARPGLLPTSGPRKPVSAKRQRKLERKMGYALKRKMEAELAEGEVVMKDVDVDESGKVEKAGDKSSKGKGKGQQAEEQEVEMDIE</sequence>
<feature type="compositionally biased region" description="Acidic residues" evidence="1">
    <location>
        <begin position="122"/>
        <end position="131"/>
    </location>
</feature>
<name>A0AAN6TIL7_9PEZI</name>
<feature type="region of interest" description="Disordered" evidence="1">
    <location>
        <begin position="98"/>
        <end position="131"/>
    </location>
</feature>
<dbReference type="RefSeq" id="XP_064672381.1">
    <property type="nucleotide sequence ID" value="XM_064810043.1"/>
</dbReference>
<reference evidence="2" key="2">
    <citation type="submission" date="2023-05" db="EMBL/GenBank/DDBJ databases">
        <authorList>
            <consortium name="Lawrence Berkeley National Laboratory"/>
            <person name="Steindorff A."/>
            <person name="Hensen N."/>
            <person name="Bonometti L."/>
            <person name="Westerberg I."/>
            <person name="Brannstrom I.O."/>
            <person name="Guillou S."/>
            <person name="Cros-Aarteil S."/>
            <person name="Calhoun S."/>
            <person name="Haridas S."/>
            <person name="Kuo A."/>
            <person name="Mondo S."/>
            <person name="Pangilinan J."/>
            <person name="Riley R."/>
            <person name="Labutti K."/>
            <person name="Andreopoulos B."/>
            <person name="Lipzen A."/>
            <person name="Chen C."/>
            <person name="Yanf M."/>
            <person name="Daum C."/>
            <person name="Ng V."/>
            <person name="Clum A."/>
            <person name="Ohm R."/>
            <person name="Martin F."/>
            <person name="Silar P."/>
            <person name="Natvig D."/>
            <person name="Lalanne C."/>
            <person name="Gautier V."/>
            <person name="Ament-Velasquez S.L."/>
            <person name="Kruys A."/>
            <person name="Hutchinson M.I."/>
            <person name="Powell A.J."/>
            <person name="Barry K."/>
            <person name="Miller A.N."/>
            <person name="Grigoriev I.V."/>
            <person name="Debuchy R."/>
            <person name="Gladieux P."/>
            <person name="Thoren M.H."/>
            <person name="Johannesson H."/>
        </authorList>
    </citation>
    <scope>NUCLEOTIDE SEQUENCE</scope>
    <source>
        <strain evidence="2">CBS 508.74</strain>
    </source>
</reference>
<feature type="compositionally biased region" description="Basic and acidic residues" evidence="1">
    <location>
        <begin position="98"/>
        <end position="112"/>
    </location>
</feature>
<dbReference type="AlphaFoldDB" id="A0AAN6TIL7"/>
<evidence type="ECO:0000313" key="3">
    <source>
        <dbReference type="Proteomes" id="UP001302812"/>
    </source>
</evidence>
<comment type="caution">
    <text evidence="2">The sequence shown here is derived from an EMBL/GenBank/DDBJ whole genome shotgun (WGS) entry which is preliminary data.</text>
</comment>
<evidence type="ECO:0000313" key="2">
    <source>
        <dbReference type="EMBL" id="KAK4114811.1"/>
    </source>
</evidence>
<reference evidence="2" key="1">
    <citation type="journal article" date="2023" name="Mol. Phylogenet. Evol.">
        <title>Genome-scale phylogeny and comparative genomics of the fungal order Sordariales.</title>
        <authorList>
            <person name="Hensen N."/>
            <person name="Bonometti L."/>
            <person name="Westerberg I."/>
            <person name="Brannstrom I.O."/>
            <person name="Guillou S."/>
            <person name="Cros-Aarteil S."/>
            <person name="Calhoun S."/>
            <person name="Haridas S."/>
            <person name="Kuo A."/>
            <person name="Mondo S."/>
            <person name="Pangilinan J."/>
            <person name="Riley R."/>
            <person name="LaButti K."/>
            <person name="Andreopoulos B."/>
            <person name="Lipzen A."/>
            <person name="Chen C."/>
            <person name="Yan M."/>
            <person name="Daum C."/>
            <person name="Ng V."/>
            <person name="Clum A."/>
            <person name="Steindorff A."/>
            <person name="Ohm R.A."/>
            <person name="Martin F."/>
            <person name="Silar P."/>
            <person name="Natvig D.O."/>
            <person name="Lalanne C."/>
            <person name="Gautier V."/>
            <person name="Ament-Velasquez S.L."/>
            <person name="Kruys A."/>
            <person name="Hutchinson M.I."/>
            <person name="Powell A.J."/>
            <person name="Barry K."/>
            <person name="Miller A.N."/>
            <person name="Grigoriev I.V."/>
            <person name="Debuchy R."/>
            <person name="Gladieux P."/>
            <person name="Hiltunen Thoren M."/>
            <person name="Johannesson H."/>
        </authorList>
    </citation>
    <scope>NUCLEOTIDE SEQUENCE</scope>
    <source>
        <strain evidence="2">CBS 508.74</strain>
    </source>
</reference>
<dbReference type="Proteomes" id="UP001302812">
    <property type="component" value="Unassembled WGS sequence"/>
</dbReference>
<feature type="compositionally biased region" description="Basic residues" evidence="1">
    <location>
        <begin position="62"/>
        <end position="71"/>
    </location>
</feature>
<dbReference type="EMBL" id="MU853336">
    <property type="protein sequence ID" value="KAK4114811.1"/>
    <property type="molecule type" value="Genomic_DNA"/>
</dbReference>
<accession>A0AAN6TIL7</accession>
<evidence type="ECO:0000256" key="1">
    <source>
        <dbReference type="SAM" id="MobiDB-lite"/>
    </source>
</evidence>
<dbReference type="GeneID" id="89934167"/>
<evidence type="ECO:0008006" key="4">
    <source>
        <dbReference type="Google" id="ProtNLM"/>
    </source>
</evidence>